<feature type="transmembrane region" description="Helical" evidence="1">
    <location>
        <begin position="187"/>
        <end position="206"/>
    </location>
</feature>
<reference evidence="2" key="1">
    <citation type="submission" date="2022-08" db="EMBL/GenBank/DDBJ databases">
        <title>Genome Sequencing of Bacteroides fragilis Group Isolates with Nanopore Technology.</title>
        <authorList>
            <person name="Tisza M.J."/>
            <person name="Smith D."/>
            <person name="Dekker J.P."/>
        </authorList>
    </citation>
    <scope>NUCLEOTIDE SEQUENCE</scope>
    <source>
        <strain evidence="2">BFG-49</strain>
    </source>
</reference>
<feature type="transmembrane region" description="Helical" evidence="1">
    <location>
        <begin position="70"/>
        <end position="97"/>
    </location>
</feature>
<feature type="transmembrane region" description="Helical" evidence="1">
    <location>
        <begin position="40"/>
        <end position="58"/>
    </location>
</feature>
<evidence type="ECO:0000256" key="1">
    <source>
        <dbReference type="SAM" id="Phobius"/>
    </source>
</evidence>
<dbReference type="AlphaFoldDB" id="A0A9X9NG74"/>
<evidence type="ECO:0000313" key="2">
    <source>
        <dbReference type="EMBL" id="UVO90120.1"/>
    </source>
</evidence>
<name>A0A9X9NG74_BACFG</name>
<feature type="transmembrane region" description="Helical" evidence="1">
    <location>
        <begin position="250"/>
        <end position="268"/>
    </location>
</feature>
<protein>
    <recommendedName>
        <fullName evidence="4">Transmembrane protein</fullName>
    </recommendedName>
</protein>
<keyword evidence="1" id="KW-1133">Transmembrane helix</keyword>
<sequence>MTWAILKWFKIDKSWIVGLLLLIASSPLFSARITMACIQYYISVPLFLLGVVFFLCYVRKSIIAYRICSFLFFLSSLAVWLVAIAMIPAFLIMMTVYLDPESISGKKVYLLRTFKRLMGWTEFLLLPIIAWIMRLLWLLPTEVYESAYALSFKKIVSLPLVILQSFIDSTVGYLGQCFNVPLDGFSYVALLVVIVLGMSCAIYRILRMNSLDNELQSEKGLLWTGLWFYIPAILATSSMGPAVFNSYSSRYQSLLLIPVALLLFWMVLQFKTIKQRKIVLGLLVSLGILCNIHTQIQFQKGWLKSSAIVHIIKNDPQLTVPYTNTLVLDLLIEYNPYNIPFDYYVFTGISKLALNGDQSHFYTDTRLKNFYLESPTRKVVLQTLYNCKDGRSVGDIFDYQLILDQGKMKLHARNTLKLLWQYYMNRPAFERSLNSLIDYQVNTLK</sequence>
<proteinExistence type="predicted"/>
<evidence type="ECO:0000313" key="3">
    <source>
        <dbReference type="Proteomes" id="UP001058403"/>
    </source>
</evidence>
<feature type="transmembrane region" description="Helical" evidence="1">
    <location>
        <begin position="117"/>
        <end position="139"/>
    </location>
</feature>
<dbReference type="EMBL" id="CP103070">
    <property type="protein sequence ID" value="UVO90120.1"/>
    <property type="molecule type" value="Genomic_DNA"/>
</dbReference>
<feature type="transmembrane region" description="Helical" evidence="1">
    <location>
        <begin position="226"/>
        <end position="244"/>
    </location>
</feature>
<keyword evidence="1" id="KW-0472">Membrane</keyword>
<feature type="transmembrane region" description="Helical" evidence="1">
    <location>
        <begin position="146"/>
        <end position="167"/>
    </location>
</feature>
<evidence type="ECO:0008006" key="4">
    <source>
        <dbReference type="Google" id="ProtNLM"/>
    </source>
</evidence>
<organism evidence="2 3">
    <name type="scientific">Bacteroides fragilis</name>
    <dbReference type="NCBI Taxonomy" id="817"/>
    <lineage>
        <taxon>Bacteria</taxon>
        <taxon>Pseudomonadati</taxon>
        <taxon>Bacteroidota</taxon>
        <taxon>Bacteroidia</taxon>
        <taxon>Bacteroidales</taxon>
        <taxon>Bacteroidaceae</taxon>
        <taxon>Bacteroides</taxon>
    </lineage>
</organism>
<keyword evidence="1" id="KW-0812">Transmembrane</keyword>
<gene>
    <name evidence="2" type="ORF">NXW39_00540</name>
</gene>
<dbReference type="Proteomes" id="UP001058403">
    <property type="component" value="Chromosome"/>
</dbReference>
<accession>A0A9X9NG74</accession>